<organism evidence="1 2">
    <name type="scientific">Deinococcus aerophilus</name>
    <dbReference type="NCBI Taxonomy" id="522488"/>
    <lineage>
        <taxon>Bacteria</taxon>
        <taxon>Thermotogati</taxon>
        <taxon>Deinococcota</taxon>
        <taxon>Deinococci</taxon>
        <taxon>Deinococcales</taxon>
        <taxon>Deinococcaceae</taxon>
        <taxon>Deinococcus</taxon>
    </lineage>
</organism>
<gene>
    <name evidence="1" type="ORF">GCM10010841_22310</name>
</gene>
<accession>A0ABQ2GU05</accession>
<comment type="caution">
    <text evidence="1">The sequence shown here is derived from an EMBL/GenBank/DDBJ whole genome shotgun (WGS) entry which is preliminary data.</text>
</comment>
<dbReference type="RefSeq" id="WP_188904441.1">
    <property type="nucleotide sequence ID" value="NZ_BMOM01000018.1"/>
</dbReference>
<sequence length="147" mass="15250">MPREGGSNVSGPCIYAIPTDSTVLAVSLRMIGVTFSTTAARTMNNLRGFQHVNFTACVFEGPSEATGADMHGLDATTNACQRVTAFGNIALGGLTSYILATNNILKAQIDRLNSWNTIVLSPILAIINLIGNNPTVAAASSPATGPL</sequence>
<keyword evidence="2" id="KW-1185">Reference proteome</keyword>
<evidence type="ECO:0000313" key="2">
    <source>
        <dbReference type="Proteomes" id="UP000661918"/>
    </source>
</evidence>
<proteinExistence type="predicted"/>
<name>A0ABQ2GU05_9DEIO</name>
<protein>
    <submittedName>
        <fullName evidence="1">Uncharacterized protein</fullName>
    </submittedName>
</protein>
<reference evidence="2" key="1">
    <citation type="journal article" date="2019" name="Int. J. Syst. Evol. Microbiol.">
        <title>The Global Catalogue of Microorganisms (GCM) 10K type strain sequencing project: providing services to taxonomists for standard genome sequencing and annotation.</title>
        <authorList>
            <consortium name="The Broad Institute Genomics Platform"/>
            <consortium name="The Broad Institute Genome Sequencing Center for Infectious Disease"/>
            <person name="Wu L."/>
            <person name="Ma J."/>
        </authorList>
    </citation>
    <scope>NUCLEOTIDE SEQUENCE [LARGE SCALE GENOMIC DNA]</scope>
    <source>
        <strain evidence="2">JCM 15443</strain>
    </source>
</reference>
<evidence type="ECO:0000313" key="1">
    <source>
        <dbReference type="EMBL" id="GGM13221.1"/>
    </source>
</evidence>
<dbReference type="EMBL" id="BMOM01000018">
    <property type="protein sequence ID" value="GGM13221.1"/>
    <property type="molecule type" value="Genomic_DNA"/>
</dbReference>
<dbReference type="Proteomes" id="UP000661918">
    <property type="component" value="Unassembled WGS sequence"/>
</dbReference>